<protein>
    <submittedName>
        <fullName evidence="4">Transcriptional regulator, TetR family</fullName>
    </submittedName>
</protein>
<dbReference type="AlphaFoldDB" id="A0A1H7J8S1"/>
<dbReference type="PROSITE" id="PS50977">
    <property type="entry name" value="HTH_TETR_2"/>
    <property type="match status" value="1"/>
</dbReference>
<reference evidence="5" key="1">
    <citation type="submission" date="2016-10" db="EMBL/GenBank/DDBJ databases">
        <authorList>
            <person name="Varghese N."/>
            <person name="Submissions S."/>
        </authorList>
    </citation>
    <scope>NUCLEOTIDE SEQUENCE [LARGE SCALE GENOMIC DNA]</scope>
    <source>
        <strain evidence="5">DSM 18733</strain>
    </source>
</reference>
<dbReference type="InterPro" id="IPR009057">
    <property type="entry name" value="Homeodomain-like_sf"/>
</dbReference>
<name>A0A1H7J8S1_OLID1</name>
<evidence type="ECO:0000256" key="2">
    <source>
        <dbReference type="PROSITE-ProRule" id="PRU00335"/>
    </source>
</evidence>
<organism evidence="4 5">
    <name type="scientific">Olivibacter domesticus</name>
    <name type="common">Pseudosphingobacterium domesticum</name>
    <dbReference type="NCBI Taxonomy" id="407022"/>
    <lineage>
        <taxon>Bacteria</taxon>
        <taxon>Pseudomonadati</taxon>
        <taxon>Bacteroidota</taxon>
        <taxon>Sphingobacteriia</taxon>
        <taxon>Sphingobacteriales</taxon>
        <taxon>Sphingobacteriaceae</taxon>
        <taxon>Olivibacter</taxon>
    </lineage>
</organism>
<feature type="DNA-binding region" description="H-T-H motif" evidence="2">
    <location>
        <begin position="22"/>
        <end position="41"/>
    </location>
</feature>
<dbReference type="Pfam" id="PF00440">
    <property type="entry name" value="TetR_N"/>
    <property type="match status" value="1"/>
</dbReference>
<evidence type="ECO:0000259" key="3">
    <source>
        <dbReference type="PROSITE" id="PS50977"/>
    </source>
</evidence>
<evidence type="ECO:0000313" key="4">
    <source>
        <dbReference type="EMBL" id="SEK70257.1"/>
    </source>
</evidence>
<keyword evidence="5" id="KW-1185">Reference proteome</keyword>
<dbReference type="SUPFAM" id="SSF46689">
    <property type="entry name" value="Homeodomain-like"/>
    <property type="match status" value="1"/>
</dbReference>
<dbReference type="STRING" id="407022.SAMN05661044_00933"/>
<dbReference type="PANTHER" id="PTHR43479:SF11">
    <property type="entry name" value="ACREF_ENVCD OPERON REPRESSOR-RELATED"/>
    <property type="match status" value="1"/>
</dbReference>
<dbReference type="InterPro" id="IPR050624">
    <property type="entry name" value="HTH-type_Tx_Regulator"/>
</dbReference>
<dbReference type="Proteomes" id="UP000199421">
    <property type="component" value="Unassembled WGS sequence"/>
</dbReference>
<gene>
    <name evidence="4" type="ORF">SAMN05661044_00933</name>
</gene>
<proteinExistence type="predicted"/>
<dbReference type="InterPro" id="IPR001647">
    <property type="entry name" value="HTH_TetR"/>
</dbReference>
<keyword evidence="1 2" id="KW-0238">DNA-binding</keyword>
<evidence type="ECO:0000256" key="1">
    <source>
        <dbReference type="ARBA" id="ARBA00023125"/>
    </source>
</evidence>
<dbReference type="RefSeq" id="WP_093319081.1">
    <property type="nucleotide sequence ID" value="NZ_FOAF01000001.1"/>
</dbReference>
<feature type="domain" description="HTH tetR-type" evidence="3">
    <location>
        <begin position="1"/>
        <end position="59"/>
    </location>
</feature>
<accession>A0A1H7J8S1</accession>
<dbReference type="OrthoDB" id="9795011at2"/>
<sequence length="183" mass="20799">MDTQQNIIDSAILVFNDDLSASLEKVADKAMVTRRTLHRYFKDRSELVAACATDMRRRCSKAMANALNSSTNPLEQLEQMLYAGVDCGAKYSFFHKMHNKEGHQHHHQNKDCAEYDAMYQHYQAVILKLQDEGKVSKQLTNEWIFMFFTGVVSATVKADSMGTVAKQSLKQFAWFSFSKGIGI</sequence>
<dbReference type="PANTHER" id="PTHR43479">
    <property type="entry name" value="ACREF/ENVCD OPERON REPRESSOR-RELATED"/>
    <property type="match status" value="1"/>
</dbReference>
<dbReference type="Gene3D" id="1.10.357.10">
    <property type="entry name" value="Tetracycline Repressor, domain 2"/>
    <property type="match status" value="1"/>
</dbReference>
<dbReference type="EMBL" id="FOAF01000001">
    <property type="protein sequence ID" value="SEK70257.1"/>
    <property type="molecule type" value="Genomic_DNA"/>
</dbReference>
<evidence type="ECO:0000313" key="5">
    <source>
        <dbReference type="Proteomes" id="UP000199421"/>
    </source>
</evidence>
<dbReference type="GO" id="GO:0003677">
    <property type="term" value="F:DNA binding"/>
    <property type="evidence" value="ECO:0007669"/>
    <property type="project" value="UniProtKB-UniRule"/>
</dbReference>